<evidence type="ECO:0000313" key="1">
    <source>
        <dbReference type="EMBL" id="WRP14851.1"/>
    </source>
</evidence>
<accession>A0ABZ1BQY4</accession>
<sequence>MGIGLALLTLAACLRVGGVPARASQAVPLVPPQAALFEGLAAQAAPDDPFRALANPAGPALLEGGRWGSAFTVRDGTVDDAASFVHTIGWAEGSRGEGWALWASHGGRDALPGSPSPSVTELGIGYGYAMSMGPDWALGVAGHYRRVRGERSGSGEPREDHYLGVDIGLVSALADRVAASARLDSLLEVRQSGAGGPAEQGAQARPPALGVGIAYQANAYLVLEANALDLLDVSTGRTVRLETRLYPAAPVALRLGYESSSRGDGFLLGAGVEEPGKRWAVSYAFLGGPAYGGIHQVGLIAALP</sequence>
<proteinExistence type="predicted"/>
<evidence type="ECO:0000313" key="2">
    <source>
        <dbReference type="Proteomes" id="UP001333102"/>
    </source>
</evidence>
<keyword evidence="2" id="KW-1185">Reference proteome</keyword>
<reference evidence="2" key="1">
    <citation type="submission" date="2023-12" db="EMBL/GenBank/DDBJ databases">
        <title>Novel isolates from deep terrestrial aquifers shed light on the physiology and ecology of the class Limnochordia.</title>
        <authorList>
            <person name="Karnachuk O.V."/>
            <person name="Lukina A.P."/>
            <person name="Avakyan M.R."/>
            <person name="Kadnikov V."/>
            <person name="Begmatov S."/>
            <person name="Beletsky A.V."/>
            <person name="Mardanov A.V."/>
            <person name="Ravin N.V."/>
        </authorList>
    </citation>
    <scope>NUCLEOTIDE SEQUENCE [LARGE SCALE GENOMIC DNA]</scope>
    <source>
        <strain evidence="2">LN</strain>
    </source>
</reference>
<dbReference type="Proteomes" id="UP001333102">
    <property type="component" value="Chromosome"/>
</dbReference>
<gene>
    <name evidence="1" type="ORF">VLY81_01380</name>
</gene>
<dbReference type="RefSeq" id="WP_324669237.1">
    <property type="nucleotide sequence ID" value="NZ_CP141614.1"/>
</dbReference>
<name>A0ABZ1BQY4_9FIRM</name>
<dbReference type="EMBL" id="CP141614">
    <property type="protein sequence ID" value="WRP14851.1"/>
    <property type="molecule type" value="Genomic_DNA"/>
</dbReference>
<protein>
    <submittedName>
        <fullName evidence="1">Uncharacterized protein</fullName>
    </submittedName>
</protein>
<organism evidence="1 2">
    <name type="scientific">Geochorda subterranea</name>
    <dbReference type="NCBI Taxonomy" id="3109564"/>
    <lineage>
        <taxon>Bacteria</taxon>
        <taxon>Bacillati</taxon>
        <taxon>Bacillota</taxon>
        <taxon>Limnochordia</taxon>
        <taxon>Limnochordales</taxon>
        <taxon>Geochordaceae</taxon>
        <taxon>Geochorda</taxon>
    </lineage>
</organism>